<dbReference type="InterPro" id="IPR020845">
    <property type="entry name" value="AMP-binding_CS"/>
</dbReference>
<dbReference type="GO" id="GO:0031177">
    <property type="term" value="F:phosphopantetheine binding"/>
    <property type="evidence" value="ECO:0007669"/>
    <property type="project" value="InterPro"/>
</dbReference>
<dbReference type="Pfam" id="PF00550">
    <property type="entry name" value="PP-binding"/>
    <property type="match status" value="2"/>
</dbReference>
<evidence type="ECO:0000313" key="13">
    <source>
        <dbReference type="Proteomes" id="UP000198583"/>
    </source>
</evidence>
<dbReference type="SUPFAM" id="SSF51735">
    <property type="entry name" value="NAD(P)-binding Rossmann-fold domains"/>
    <property type="match status" value="2"/>
</dbReference>
<dbReference type="GO" id="GO:0004315">
    <property type="term" value="F:3-oxoacyl-[acyl-carrier-protein] synthase activity"/>
    <property type="evidence" value="ECO:0007669"/>
    <property type="project" value="InterPro"/>
</dbReference>
<dbReference type="InterPro" id="IPR057326">
    <property type="entry name" value="KR_dom"/>
</dbReference>
<dbReference type="SMART" id="SM01294">
    <property type="entry name" value="PKS_PP_betabranch"/>
    <property type="match status" value="1"/>
</dbReference>
<dbReference type="SMART" id="SM00823">
    <property type="entry name" value="PKS_PP"/>
    <property type="match status" value="2"/>
</dbReference>
<dbReference type="InterPro" id="IPR014043">
    <property type="entry name" value="Acyl_transferase_dom"/>
</dbReference>
<dbReference type="SMART" id="SM00825">
    <property type="entry name" value="PKS_KS"/>
    <property type="match status" value="1"/>
</dbReference>
<dbReference type="InterPro" id="IPR049900">
    <property type="entry name" value="PKS_mFAS_DH"/>
</dbReference>
<dbReference type="Gene3D" id="3.40.50.720">
    <property type="entry name" value="NAD(P)-binding Rossmann-like Domain"/>
    <property type="match status" value="1"/>
</dbReference>
<proteinExistence type="predicted"/>
<feature type="active site" description="Proton donor; for dehydratase activity" evidence="7">
    <location>
        <position position="1535"/>
    </location>
</feature>
<dbReference type="InterPro" id="IPR013968">
    <property type="entry name" value="PKS_KR"/>
</dbReference>
<dbReference type="Gene3D" id="1.10.1200.10">
    <property type="entry name" value="ACP-like"/>
    <property type="match status" value="2"/>
</dbReference>
<dbReference type="SUPFAM" id="SSF53901">
    <property type="entry name" value="Thiolase-like"/>
    <property type="match status" value="1"/>
</dbReference>
<dbReference type="Gene3D" id="3.30.300.30">
    <property type="match status" value="1"/>
</dbReference>
<dbReference type="EMBL" id="FOYL01000011">
    <property type="protein sequence ID" value="SFR27831.1"/>
    <property type="molecule type" value="Genomic_DNA"/>
</dbReference>
<sequence>MKPISELLVDNARESGSRDAYSDDRRTVTWSALADRTGRLAAGLGVERGARVAVLLDDGVDLVEAVLAVARAAAVCVLLSPHATEAELRVLLADCAPSLVITGPGQLAKLPGSLRVMVAGEEFEALATGENGAPRDDLGLDEPAWMLYTSGTTGAPKGAVSTQRAGLWSPLTCYGPVLGMSAEDRLLWPLPMSHSWAHTMCLLAVLTLGAQARICGRVEPAVLKRLISEYEPTVLAGVPTTYRMLLETSPVPVPSLRFCLTAGAPSDARLLSDVGDALGAPLLDLYGTTETCGAISVGPPVAGVSVQIVQGEIQVSSPGLFTEYHGRPDETAKALRDGWYRTGDLGRFAEDGTLLVTGRVGDLIIRGGQNVDPVEVEAVLLGLPGVRDAAVVARPDSVLGEVPAAFVVGQADEASVLRACAEVLSAHKVPVEVRFVDAVPRTGSGKAKRNLLREMLVPAPRTGSLEQLVLDEVAAMRGAPINATTAFADTGMTSLDGTTLRHRLSVLTGLSLPATLVWDHPTPAAVAAHLSSLLHGSAPEPVAPQPSEAEPIAIVAVGCRFPGGVSSPEDLWRLVADGVDATSEFPVNRDWDVDSLYDPAPDQAGRTYVRRGGFLHDAADFDAGFFGISPREAVAMDPQQRLLLEVAWETVERGGIAPTSLHGSDTAVFVGLMHNDHASRVDGHGIESHLALGSTGSVASGRISYVLGLRGPSLTIDTACSSSLVAMHLAARSLRSGECSLALAGGVTVMATPGPFVAFSQQRALSPDGRCRSFAAGADGTGWAEGAGLVLLERLSDAQRHGHPVLGVLRGSAVNSDGASNGLTAPNGPAQQDVIRRALADAGLRGSDVDVVEGHGTGTALGDPIEASALVATYGAGRERPLWLGSVKSNIGHTQAAAGIAALIKVLWAMRHRVLPRSLYADEPSPHVEWSGVRLLADSVAWPGKRPRRAGISSFGISGTNAHVIVEEPPVREVEPGGVGVAPWLVSGDDEEGLRAHAAALADALTDESSVDVGWSLVSSRAQLSRRAAVLPGGDMIAGLRDLARGVPNPAVLVATAQRSPKPAFLFTGQGSQRPGMGLELAAEFPAFREAFFAVCAEFGIPVEVLTGPLVERTEYAQPALFAYEVAMCALLGSQGVRPSAVVGHSIGELAAAHVAGVLSLPDAVRLVTARGRAMAAMPPGAMVAVRCAADEARRIAAEFGVSVAAINGPESVVLSGAPEAVDAIGGRRLGSYAFHSALLDGVLDEFREVAESITYRRPEVSFFSTLTGRQESEALTSPSYWVRQARETVLFADAVRSLGATVFAEVGPSATLTALGQESVDGAFVPMARGVLDGLAALHVQGVDVDWTTVYAGTGARRRDLPVYPFQRERYWLRSGSSSSEPVISVSRWPWLADHRIGDDVIVPATVFVEMAWQATGDRLEDLVVHEPLVLKEDVRVQVLVDQERTVTVWSRAASSGPWTRHVSASAVSGRGFPDSPAVVPSDALPVAVDYAGLAARGYHYGPAFRGVTALWRLGDELFADIDLPSGAMPCVLDAALHAALLAEPGGAVKVPFAFNGVEIYRTDVTAVRAHLTRIGPDEVRVLLTDHAGRPVALIESLVTRPLKVHDVLKQVRWVPVTPSPVVGEVFEASDVVSTLDRLHRWLAAPSERLVVVTRNATGDDPDLAAAAVWGLVSSAQAEHPELGLVDLRSAGDTAIVSSEPRIAVDGSLVLAPQLVPASEPSGALPSFDGTVLITGGTSALAEPLARYLAPRARHLVLASRSGGKPDWATELACPVTVVACDVSDRAAVEELVASCAPLRAVFHLAGVLDDGLLGTMTSERLRHVFAPKADGALNLHEATAHLSLSAFVLYSSASGVLGRPGQSNYAAANAFLDALARHRVARGLPGLSLAWGLWDTDSGMGADLPSDGVVAMSAETGIAALDRALRTREPVLVPIQLAPVAAARDAGWRDVGQGVRGVLASVLGYPDPASLPADRDFTELGFDSLTALQVRNRINAATGLKLGAAVVFDHPTLPRLTAHVQAALDAAVPGQAALDAAVPGQPIGIDSDSQAPRGDRVPTPIVSKRSDSSGPLVSKRSDSSGPRPAGFAALYHRVLHQKGPLEAMTLRFLASYALPAATPDPVTPQRLTAGSRSPVLVYVPSYLTPGDRTPLRLARQFDHDVFLLPYPGFGEDPAIPADVEVLVQAHADAVRKLAADRPVVLLGHCLGGAVAHAVAQRVDAAGVVLIETDEGVLARDDERALALVAGEARLPARHYESSVSDAALLAGGGYVRIFDGWRPEPSAVPSLLLRAGPTPEMLAADPARDWRPRWPAHDTASVIGDHDSVLTDHAASTAQAIKDWLGRIDTLA</sequence>
<dbReference type="Pfam" id="PF00501">
    <property type="entry name" value="AMP-binding"/>
    <property type="match status" value="1"/>
</dbReference>
<dbReference type="Pfam" id="PF08659">
    <property type="entry name" value="KR"/>
    <property type="match status" value="1"/>
</dbReference>
<dbReference type="CDD" id="cd00833">
    <property type="entry name" value="PKS"/>
    <property type="match status" value="1"/>
</dbReference>
<keyword evidence="5" id="KW-0677">Repeat</keyword>
<evidence type="ECO:0000256" key="5">
    <source>
        <dbReference type="ARBA" id="ARBA00022737"/>
    </source>
</evidence>
<dbReference type="InterPro" id="IPR000873">
    <property type="entry name" value="AMP-dep_synth/lig_dom"/>
</dbReference>
<dbReference type="InterPro" id="IPR001031">
    <property type="entry name" value="Thioesterase"/>
</dbReference>
<dbReference type="InterPro" id="IPR032821">
    <property type="entry name" value="PKS_assoc"/>
</dbReference>
<evidence type="ECO:0000256" key="2">
    <source>
        <dbReference type="ARBA" id="ARBA00022450"/>
    </source>
</evidence>
<dbReference type="PROSITE" id="PS52004">
    <property type="entry name" value="KS3_2"/>
    <property type="match status" value="1"/>
</dbReference>
<dbReference type="Pfam" id="PF14765">
    <property type="entry name" value="PS-DH"/>
    <property type="match status" value="1"/>
</dbReference>
<keyword evidence="3" id="KW-0597">Phosphoprotein</keyword>
<organism evidence="12 13">
    <name type="scientific">Lentzea waywayandensis</name>
    <dbReference type="NCBI Taxonomy" id="84724"/>
    <lineage>
        <taxon>Bacteria</taxon>
        <taxon>Bacillati</taxon>
        <taxon>Actinomycetota</taxon>
        <taxon>Actinomycetes</taxon>
        <taxon>Pseudonocardiales</taxon>
        <taxon>Pseudonocardiaceae</taxon>
        <taxon>Lentzea</taxon>
    </lineage>
</organism>
<evidence type="ECO:0000259" key="9">
    <source>
        <dbReference type="PROSITE" id="PS50075"/>
    </source>
</evidence>
<dbReference type="InterPro" id="IPR050091">
    <property type="entry name" value="PKS_NRPS_Biosynth_Enz"/>
</dbReference>
<evidence type="ECO:0000256" key="7">
    <source>
        <dbReference type="PROSITE-ProRule" id="PRU01363"/>
    </source>
</evidence>
<dbReference type="Pfam" id="PF21089">
    <property type="entry name" value="PKS_DH_N"/>
    <property type="match status" value="1"/>
</dbReference>
<dbReference type="InterPro" id="IPR014030">
    <property type="entry name" value="Ketoacyl_synth_N"/>
</dbReference>
<accession>A0A1I6FCW9</accession>
<dbReference type="SUPFAM" id="SSF53474">
    <property type="entry name" value="alpha/beta-Hydrolases"/>
    <property type="match status" value="1"/>
</dbReference>
<dbReference type="PROSITE" id="PS00455">
    <property type="entry name" value="AMP_BINDING"/>
    <property type="match status" value="1"/>
</dbReference>
<dbReference type="PROSITE" id="PS50075">
    <property type="entry name" value="CARRIER"/>
    <property type="match status" value="2"/>
</dbReference>
<dbReference type="InterPro" id="IPR029058">
    <property type="entry name" value="AB_hydrolase_fold"/>
</dbReference>
<evidence type="ECO:0000256" key="1">
    <source>
        <dbReference type="ARBA" id="ARBA00001957"/>
    </source>
</evidence>
<dbReference type="InterPro" id="IPR042104">
    <property type="entry name" value="PKS_dehydratase_sf"/>
</dbReference>
<dbReference type="Pfam" id="PF00698">
    <property type="entry name" value="Acyl_transf_1"/>
    <property type="match status" value="1"/>
</dbReference>
<gene>
    <name evidence="12" type="ORF">SAMN04488564_111277</name>
</gene>
<dbReference type="InterPro" id="IPR016039">
    <property type="entry name" value="Thiolase-like"/>
</dbReference>
<dbReference type="InterPro" id="IPR018201">
    <property type="entry name" value="Ketoacyl_synth_AS"/>
</dbReference>
<dbReference type="InterPro" id="IPR016036">
    <property type="entry name" value="Malonyl_transacylase_ACP-bd"/>
</dbReference>
<evidence type="ECO:0000259" key="11">
    <source>
        <dbReference type="PROSITE" id="PS52019"/>
    </source>
</evidence>
<dbReference type="Gene3D" id="3.40.50.1820">
    <property type="entry name" value="alpha/beta hydrolase"/>
    <property type="match status" value="1"/>
</dbReference>
<dbReference type="SUPFAM" id="SSF56801">
    <property type="entry name" value="Acetyl-CoA synthetase-like"/>
    <property type="match status" value="1"/>
</dbReference>
<dbReference type="InterPro" id="IPR020807">
    <property type="entry name" value="PKS_DH"/>
</dbReference>
<feature type="domain" description="Ketosynthase family 3 (KS3)" evidence="10">
    <location>
        <begin position="549"/>
        <end position="968"/>
    </location>
</feature>
<protein>
    <submittedName>
        <fullName evidence="12">Acyl transferase domain-containing protein</fullName>
    </submittedName>
</protein>
<dbReference type="SMART" id="SM00822">
    <property type="entry name" value="PKS_KR"/>
    <property type="match status" value="1"/>
</dbReference>
<feature type="domain" description="Carrier" evidence="9">
    <location>
        <begin position="1951"/>
        <end position="2026"/>
    </location>
</feature>
<comment type="cofactor">
    <cofactor evidence="1">
        <name>pantetheine 4'-phosphate</name>
        <dbReference type="ChEBI" id="CHEBI:47942"/>
    </cofactor>
</comment>
<dbReference type="InterPro" id="IPR036291">
    <property type="entry name" value="NAD(P)-bd_dom_sf"/>
</dbReference>
<dbReference type="PANTHER" id="PTHR43775">
    <property type="entry name" value="FATTY ACID SYNTHASE"/>
    <property type="match status" value="1"/>
</dbReference>
<dbReference type="Pfam" id="PF02801">
    <property type="entry name" value="Ketoacyl-synt_C"/>
    <property type="match status" value="1"/>
</dbReference>
<dbReference type="CDD" id="cd04433">
    <property type="entry name" value="AFD_class_I"/>
    <property type="match status" value="1"/>
</dbReference>
<feature type="domain" description="Carrier" evidence="9">
    <location>
        <begin position="460"/>
        <end position="534"/>
    </location>
</feature>
<dbReference type="SUPFAM" id="SSF52151">
    <property type="entry name" value="FabD/lysophospholipase-like"/>
    <property type="match status" value="1"/>
</dbReference>
<evidence type="ECO:0000313" key="12">
    <source>
        <dbReference type="EMBL" id="SFR27831.1"/>
    </source>
</evidence>
<dbReference type="RefSeq" id="WP_093603267.1">
    <property type="nucleotide sequence ID" value="NZ_FOYL01000011.1"/>
</dbReference>
<feature type="domain" description="PKS/mFAS DH" evidence="11">
    <location>
        <begin position="1352"/>
        <end position="1610"/>
    </location>
</feature>
<dbReference type="Gene3D" id="3.30.70.3290">
    <property type="match status" value="1"/>
</dbReference>
<dbReference type="Gene3D" id="3.40.50.12780">
    <property type="entry name" value="N-terminal domain of ligase-like"/>
    <property type="match status" value="1"/>
</dbReference>
<evidence type="ECO:0000256" key="3">
    <source>
        <dbReference type="ARBA" id="ARBA00022553"/>
    </source>
</evidence>
<name>A0A1I6FCW9_9PSEU</name>
<dbReference type="OrthoDB" id="9778690at2"/>
<dbReference type="SMART" id="SM00827">
    <property type="entry name" value="PKS_AT"/>
    <property type="match status" value="1"/>
</dbReference>
<evidence type="ECO:0000256" key="4">
    <source>
        <dbReference type="ARBA" id="ARBA00022679"/>
    </source>
</evidence>
<keyword evidence="13" id="KW-1185">Reference proteome</keyword>
<dbReference type="Gene3D" id="3.10.129.110">
    <property type="entry name" value="Polyketide synthase dehydratase"/>
    <property type="match status" value="1"/>
</dbReference>
<dbReference type="CDD" id="cd08956">
    <property type="entry name" value="KR_3_FAS_SDR_x"/>
    <property type="match status" value="1"/>
</dbReference>
<evidence type="ECO:0000256" key="6">
    <source>
        <dbReference type="ARBA" id="ARBA00023315"/>
    </source>
</evidence>
<dbReference type="InterPro" id="IPR036736">
    <property type="entry name" value="ACP-like_sf"/>
</dbReference>
<keyword evidence="4 12" id="KW-0808">Transferase</keyword>
<keyword evidence="2" id="KW-0596">Phosphopantetheine</keyword>
<dbReference type="Proteomes" id="UP000198583">
    <property type="component" value="Unassembled WGS sequence"/>
</dbReference>
<dbReference type="InterPro" id="IPR020806">
    <property type="entry name" value="PKS_PP-bd"/>
</dbReference>
<dbReference type="InterPro" id="IPR014031">
    <property type="entry name" value="Ketoacyl_synth_C"/>
</dbReference>
<dbReference type="SUPFAM" id="SSF47336">
    <property type="entry name" value="ACP-like"/>
    <property type="match status" value="1"/>
</dbReference>
<dbReference type="FunFam" id="3.40.47.10:FF:000019">
    <property type="entry name" value="Polyketide synthase type I"/>
    <property type="match status" value="1"/>
</dbReference>
<dbReference type="STRING" id="84724.SAMN04488564_111277"/>
<reference evidence="13" key="1">
    <citation type="submission" date="2016-10" db="EMBL/GenBank/DDBJ databases">
        <authorList>
            <person name="Varghese N."/>
            <person name="Submissions S."/>
        </authorList>
    </citation>
    <scope>NUCLEOTIDE SEQUENCE [LARGE SCALE GENOMIC DNA]</scope>
    <source>
        <strain evidence="13">DSM 44232</strain>
    </source>
</reference>
<dbReference type="Pfam" id="PF00109">
    <property type="entry name" value="ketoacyl-synt"/>
    <property type="match status" value="1"/>
</dbReference>
<evidence type="ECO:0000259" key="10">
    <source>
        <dbReference type="PROSITE" id="PS52004"/>
    </source>
</evidence>
<dbReference type="SMART" id="SM00824">
    <property type="entry name" value="PKS_TE"/>
    <property type="match status" value="1"/>
</dbReference>
<feature type="active site" description="Proton acceptor; for dehydratase activity" evidence="7">
    <location>
        <position position="1396"/>
    </location>
</feature>
<dbReference type="InterPro" id="IPR006162">
    <property type="entry name" value="Ppantetheine_attach_site"/>
</dbReference>
<dbReference type="Pfam" id="PF00975">
    <property type="entry name" value="Thioesterase"/>
    <property type="match status" value="1"/>
</dbReference>
<dbReference type="InterPro" id="IPR025110">
    <property type="entry name" value="AMP-bd_C"/>
</dbReference>
<dbReference type="InterPro" id="IPR001227">
    <property type="entry name" value="Ac_transferase_dom_sf"/>
</dbReference>
<dbReference type="GO" id="GO:0004312">
    <property type="term" value="F:fatty acid synthase activity"/>
    <property type="evidence" value="ECO:0007669"/>
    <property type="project" value="TreeGrafter"/>
</dbReference>
<dbReference type="InterPro" id="IPR016035">
    <property type="entry name" value="Acyl_Trfase/lysoPLipase"/>
</dbReference>
<dbReference type="InterPro" id="IPR049551">
    <property type="entry name" value="PKS_DH_C"/>
</dbReference>
<dbReference type="InterPro" id="IPR020802">
    <property type="entry name" value="TesA-like"/>
</dbReference>
<dbReference type="PANTHER" id="PTHR43775:SF51">
    <property type="entry name" value="INACTIVE PHENOLPHTHIOCEROL SYNTHESIS POLYKETIDE SYNTHASE TYPE I PKS1-RELATED"/>
    <property type="match status" value="1"/>
</dbReference>
<dbReference type="Pfam" id="PF13193">
    <property type="entry name" value="AMP-binding_C"/>
    <property type="match status" value="1"/>
</dbReference>
<keyword evidence="6" id="KW-0012">Acyltransferase</keyword>
<dbReference type="Pfam" id="PF16197">
    <property type="entry name" value="KAsynt_C_assoc"/>
    <property type="match status" value="1"/>
</dbReference>
<feature type="region of interest" description="C-terminal hotdog fold" evidence="7">
    <location>
        <begin position="1485"/>
        <end position="1610"/>
    </location>
</feature>
<dbReference type="PROSITE" id="PS00012">
    <property type="entry name" value="PHOSPHOPANTETHEINE"/>
    <property type="match status" value="1"/>
</dbReference>
<dbReference type="Gene3D" id="3.40.366.10">
    <property type="entry name" value="Malonyl-Coenzyme A Acyl Carrier Protein, domain 2"/>
    <property type="match status" value="1"/>
</dbReference>
<dbReference type="InterPro" id="IPR042099">
    <property type="entry name" value="ANL_N_sf"/>
</dbReference>
<dbReference type="GO" id="GO:0006633">
    <property type="term" value="P:fatty acid biosynthetic process"/>
    <property type="evidence" value="ECO:0007669"/>
    <property type="project" value="InterPro"/>
</dbReference>
<dbReference type="InterPro" id="IPR049552">
    <property type="entry name" value="PKS_DH_N"/>
</dbReference>
<dbReference type="InterPro" id="IPR009081">
    <property type="entry name" value="PP-bd_ACP"/>
</dbReference>
<dbReference type="PROSITE" id="PS52019">
    <property type="entry name" value="PKS_MFAS_DH"/>
    <property type="match status" value="1"/>
</dbReference>
<feature type="region of interest" description="N-terminal hotdog fold" evidence="7">
    <location>
        <begin position="1352"/>
        <end position="1475"/>
    </location>
</feature>
<dbReference type="SUPFAM" id="SSF55048">
    <property type="entry name" value="Probable ACP-binding domain of malonyl-CoA ACP transacylase"/>
    <property type="match status" value="1"/>
</dbReference>
<dbReference type="Gene3D" id="3.40.47.10">
    <property type="match status" value="1"/>
</dbReference>
<dbReference type="PROSITE" id="PS00606">
    <property type="entry name" value="KS3_1"/>
    <property type="match status" value="1"/>
</dbReference>
<evidence type="ECO:0000256" key="8">
    <source>
        <dbReference type="SAM" id="MobiDB-lite"/>
    </source>
</evidence>
<dbReference type="InterPro" id="IPR020841">
    <property type="entry name" value="PKS_Beta-ketoAc_synthase_dom"/>
</dbReference>
<dbReference type="SMART" id="SM00826">
    <property type="entry name" value="PKS_DH"/>
    <property type="match status" value="1"/>
</dbReference>
<dbReference type="InterPro" id="IPR045851">
    <property type="entry name" value="AMP-bd_C_sf"/>
</dbReference>
<feature type="region of interest" description="Disordered" evidence="8">
    <location>
        <begin position="2041"/>
        <end position="2085"/>
    </location>
</feature>